<protein>
    <submittedName>
        <fullName evidence="1">Uncharacterized protein</fullName>
    </submittedName>
</protein>
<accession>A0A8W7PQ87</accession>
<sequence length="132" mass="15106">MEMHGYQQEVYHHQHKLAVWRRLAFKTKPNEPNEQRYGNGLNIDGVLLQKACANNVYSNLFPKSRRAQALSRRSRNATLIESSRCTCNRARTISSGFVMIVVVNPPKLPATHCTNRCDTHGGTIFNSSSWYR</sequence>
<name>A0A8W7PQ87_ANOCL</name>
<proteinExistence type="predicted"/>
<organism evidence="1">
    <name type="scientific">Anopheles coluzzii</name>
    <name type="common">African malaria mosquito</name>
    <dbReference type="NCBI Taxonomy" id="1518534"/>
    <lineage>
        <taxon>Eukaryota</taxon>
        <taxon>Metazoa</taxon>
        <taxon>Ecdysozoa</taxon>
        <taxon>Arthropoda</taxon>
        <taxon>Hexapoda</taxon>
        <taxon>Insecta</taxon>
        <taxon>Pterygota</taxon>
        <taxon>Neoptera</taxon>
        <taxon>Endopterygota</taxon>
        <taxon>Diptera</taxon>
        <taxon>Nematocera</taxon>
        <taxon>Culicoidea</taxon>
        <taxon>Culicidae</taxon>
        <taxon>Anophelinae</taxon>
        <taxon>Anopheles</taxon>
    </lineage>
</organism>
<dbReference type="EnsemblMetazoa" id="ACOM035688-RA">
    <property type="protein sequence ID" value="ACOM035688-PA.1"/>
    <property type="gene ID" value="ACOM035688"/>
</dbReference>
<dbReference type="AlphaFoldDB" id="A0A8W7PQ87"/>
<dbReference type="Proteomes" id="UP000075882">
    <property type="component" value="Unassembled WGS sequence"/>
</dbReference>
<reference evidence="1" key="1">
    <citation type="submission" date="2022-08" db="UniProtKB">
        <authorList>
            <consortium name="EnsemblMetazoa"/>
        </authorList>
    </citation>
    <scope>IDENTIFICATION</scope>
</reference>
<evidence type="ECO:0000313" key="1">
    <source>
        <dbReference type="EnsemblMetazoa" id="ACOM035688-PA.1"/>
    </source>
</evidence>